<reference evidence="1 2" key="1">
    <citation type="submission" date="2018-10" db="EMBL/GenBank/DDBJ databases">
        <title>Isolation from cow dung.</title>
        <authorList>
            <person name="Ling L."/>
        </authorList>
    </citation>
    <scope>NUCLEOTIDE SEQUENCE [LARGE SCALE GENOMIC DNA]</scope>
    <source>
        <strain evidence="1 2">NEAU-LL90</strain>
    </source>
</reference>
<dbReference type="Proteomes" id="UP000279275">
    <property type="component" value="Unassembled WGS sequence"/>
</dbReference>
<gene>
    <name evidence="1" type="ORF">EBN03_27115</name>
</gene>
<dbReference type="AlphaFoldDB" id="A0A3M2KTY8"/>
<protein>
    <submittedName>
        <fullName evidence="1">Uncharacterized protein</fullName>
    </submittedName>
</protein>
<dbReference type="OrthoDB" id="4559633at2"/>
<evidence type="ECO:0000313" key="2">
    <source>
        <dbReference type="Proteomes" id="UP000279275"/>
    </source>
</evidence>
<proteinExistence type="predicted"/>
<comment type="caution">
    <text evidence="1">The sequence shown here is derived from an EMBL/GenBank/DDBJ whole genome shotgun (WGS) entry which is preliminary data.</text>
</comment>
<dbReference type="EMBL" id="RFFH01000016">
    <property type="protein sequence ID" value="RMI29107.1"/>
    <property type="molecule type" value="Genomic_DNA"/>
</dbReference>
<evidence type="ECO:0000313" key="1">
    <source>
        <dbReference type="EMBL" id="RMI29107.1"/>
    </source>
</evidence>
<organism evidence="1 2">
    <name type="scientific">Nocardia stercoris</name>
    <dbReference type="NCBI Taxonomy" id="2483361"/>
    <lineage>
        <taxon>Bacteria</taxon>
        <taxon>Bacillati</taxon>
        <taxon>Actinomycetota</taxon>
        <taxon>Actinomycetes</taxon>
        <taxon>Mycobacteriales</taxon>
        <taxon>Nocardiaceae</taxon>
        <taxon>Nocardia</taxon>
    </lineage>
</organism>
<accession>A0A3M2KTY8</accession>
<sequence length="110" mass="11682">MQTVSVTAGQSMVVNRHSAPQLAPVLAQHDFVQDGVRIRVAIDRPMVDRVRGTWRCRLAVTRGEGELEQSHVVGASSGAVLEEALNLAAATLGVSAIQLLSDARVGLVSR</sequence>
<name>A0A3M2KTY8_9NOCA</name>
<keyword evidence="2" id="KW-1185">Reference proteome</keyword>
<dbReference type="RefSeq" id="WP_147471717.1">
    <property type="nucleotide sequence ID" value="NZ_RFFH01000016.1"/>
</dbReference>